<evidence type="ECO:0000313" key="2">
    <source>
        <dbReference type="Proteomes" id="UP001153334"/>
    </source>
</evidence>
<evidence type="ECO:0000313" key="1">
    <source>
        <dbReference type="EMBL" id="KAJ8121763.1"/>
    </source>
</evidence>
<name>A0ACC2J307_9PEZI</name>
<proteinExistence type="predicted"/>
<dbReference type="Proteomes" id="UP001153334">
    <property type="component" value="Unassembled WGS sequence"/>
</dbReference>
<comment type="caution">
    <text evidence="1">The sequence shown here is derived from an EMBL/GenBank/DDBJ whole genome shotgun (WGS) entry which is preliminary data.</text>
</comment>
<gene>
    <name evidence="1" type="ORF">ONZ43_g1867</name>
</gene>
<keyword evidence="2" id="KW-1185">Reference proteome</keyword>
<sequence length="747" mass="85823">MRFGKTLRGSTYPPWKDEYMDYSKLKSMLRENTGEDDDVPWTEEDENRPRQHRACNNAPMPHSRNSAGLAPSDDKPKSDVNTSQLEELRAELDAIVNEVKELKKYSSLNYTGFLKIAKKHDRRRGDRYKVRPMMRVSLSQHGLNSEQGYSPLLNKLSLMYYAISQTLDTDKQQQQPLDLEYQEEFHNGERYTAHKFWVHPDNLLEVKTAILRHLPALVYSQQSAKELDGNEDPKITSLYFDNSKFDLYGRKVNRQTDASSVRLRWYGHLNEKPDIMLEQKIIYEDGTSEERKFNIKDKYTKQYLDGEYKMEKSIQKMERQGQQNGSIDSFKATAEEIQNFIVTNKLEPVMRANYTRTAFQKPADDRVRISIDTDIAFIREDTLDRDRPCRDPAEWHRTDIDNSNMTYPFKNINQSEVSRFPYAVLEIKSKEEEGRKRPRWIDDLIASHLVYATPRFSKFVHGVASLFEDYVNNLPFWLSDLETDIRKDPQQAHEEEEQRRARQAEDAQVVDSLLGTSAKRGSYKPAASSPLAKSYLSERAASEARASRIPPTDEPSEMASEADDEYDDAEPSGTKRSYGTLSSVFPGFSLSRYARNKRQKEQLPEGVTKPDVWLKNAGPLQIEPKVWLANERTFLKWQHICVLLGSLALGLYTAAGENFVAECMGIAYIAIAVLAGLWGNLMLRRRRAMILERSGKDFDNMIGPLAVSVALMVALILNFVFAYKNALGRFEAVTHNETKAGFIGELV</sequence>
<dbReference type="EMBL" id="JAPESX010000350">
    <property type="protein sequence ID" value="KAJ8121763.1"/>
    <property type="molecule type" value="Genomic_DNA"/>
</dbReference>
<protein>
    <submittedName>
        <fullName evidence="1">Uncharacterized protein</fullName>
    </submittedName>
</protein>
<accession>A0ACC2J307</accession>
<organism evidence="1 2">
    <name type="scientific">Nemania bipapillata</name>
    <dbReference type="NCBI Taxonomy" id="110536"/>
    <lineage>
        <taxon>Eukaryota</taxon>
        <taxon>Fungi</taxon>
        <taxon>Dikarya</taxon>
        <taxon>Ascomycota</taxon>
        <taxon>Pezizomycotina</taxon>
        <taxon>Sordariomycetes</taxon>
        <taxon>Xylariomycetidae</taxon>
        <taxon>Xylariales</taxon>
        <taxon>Xylariaceae</taxon>
        <taxon>Nemania</taxon>
    </lineage>
</organism>
<reference evidence="1" key="1">
    <citation type="submission" date="2022-11" db="EMBL/GenBank/DDBJ databases">
        <title>Genome Sequence of Nemania bipapillata.</title>
        <authorList>
            <person name="Buettner E."/>
        </authorList>
    </citation>
    <scope>NUCLEOTIDE SEQUENCE</scope>
    <source>
        <strain evidence="1">CP14</strain>
    </source>
</reference>